<keyword evidence="4" id="KW-0256">Endoplasmic reticulum</keyword>
<dbReference type="PANTHER" id="PTHR48182:SF2">
    <property type="entry name" value="PROTEIN SERAC1"/>
    <property type="match status" value="1"/>
</dbReference>
<dbReference type="PANTHER" id="PTHR48182">
    <property type="entry name" value="PROTEIN SERAC1"/>
    <property type="match status" value="1"/>
</dbReference>
<accession>A0A9W9QN60</accession>
<dbReference type="AlphaFoldDB" id="A0A9W9QN60"/>
<evidence type="ECO:0000313" key="9">
    <source>
        <dbReference type="Proteomes" id="UP001147695"/>
    </source>
</evidence>
<evidence type="ECO:0000256" key="5">
    <source>
        <dbReference type="ARBA" id="ARBA00023128"/>
    </source>
</evidence>
<protein>
    <recommendedName>
        <fullName evidence="10">DUF676 domain-containing protein</fullName>
    </recommendedName>
</protein>
<evidence type="ECO:0000256" key="7">
    <source>
        <dbReference type="SAM" id="MobiDB-lite"/>
    </source>
</evidence>
<dbReference type="GO" id="GO:0005783">
    <property type="term" value="C:endoplasmic reticulum"/>
    <property type="evidence" value="ECO:0007669"/>
    <property type="project" value="UniProtKB-SubCell"/>
</dbReference>
<feature type="compositionally biased region" description="Basic residues" evidence="7">
    <location>
        <begin position="1"/>
        <end position="10"/>
    </location>
</feature>
<evidence type="ECO:0000313" key="8">
    <source>
        <dbReference type="EMBL" id="KAJ5339849.1"/>
    </source>
</evidence>
<dbReference type="GO" id="GO:0016020">
    <property type="term" value="C:membrane"/>
    <property type="evidence" value="ECO:0007669"/>
    <property type="project" value="UniProtKB-SubCell"/>
</dbReference>
<name>A0A9W9QN60_PENBR</name>
<sequence length="351" mass="39282">MRLFKSKFKGNSHNPEQNLTKLTVPRYSTDGPKGMKTLYNPSNADLDSIVFVHGLTGNREKTWTHSNGTLWPRDLLPKDFPRARIMTYGYDVDVFRFSTTSSDRLYDCGQSLGYSIVSERTNCSTRPILFISHSVGGLVCQQTLVLSNTIDGLWQISSCAIGVIFMGTPHYGSSIALHREKLARCLGTSHSTQKEMDGTFYPVSNSSQSIGNDFQFMLYRGDLSLRIFCFYEAFEMNDEVGKIVEEHSAVLRGHESCSIDTNHANMTRFCGSTDGCYRLIRSIISRWLQDPGNEMSANKASGFVEESTLCPTWLQPLDTEPFSAPLSAESYADFGTWPAISTPVTSERSWP</sequence>
<evidence type="ECO:0000256" key="3">
    <source>
        <dbReference type="ARBA" id="ARBA00004370"/>
    </source>
</evidence>
<feature type="compositionally biased region" description="Polar residues" evidence="7">
    <location>
        <begin position="11"/>
        <end position="21"/>
    </location>
</feature>
<reference evidence="8" key="1">
    <citation type="submission" date="2022-12" db="EMBL/GenBank/DDBJ databases">
        <authorList>
            <person name="Petersen C."/>
        </authorList>
    </citation>
    <scope>NUCLEOTIDE SEQUENCE</scope>
    <source>
        <strain evidence="8">IBT 35673</strain>
    </source>
</reference>
<reference evidence="8" key="2">
    <citation type="journal article" date="2023" name="IMA Fungus">
        <title>Comparative genomic study of the Penicillium genus elucidates a diverse pangenome and 15 lateral gene transfer events.</title>
        <authorList>
            <person name="Petersen C."/>
            <person name="Sorensen T."/>
            <person name="Nielsen M.R."/>
            <person name="Sondergaard T.E."/>
            <person name="Sorensen J.L."/>
            <person name="Fitzpatrick D.A."/>
            <person name="Frisvad J.C."/>
            <person name="Nielsen K.L."/>
        </authorList>
    </citation>
    <scope>NUCLEOTIDE SEQUENCE</scope>
    <source>
        <strain evidence="8">IBT 35673</strain>
    </source>
</reference>
<dbReference type="GO" id="GO:0005739">
    <property type="term" value="C:mitochondrion"/>
    <property type="evidence" value="ECO:0007669"/>
    <property type="project" value="UniProtKB-SubCell"/>
</dbReference>
<organism evidence="8 9">
    <name type="scientific">Penicillium brevicompactum</name>
    <dbReference type="NCBI Taxonomy" id="5074"/>
    <lineage>
        <taxon>Eukaryota</taxon>
        <taxon>Fungi</taxon>
        <taxon>Dikarya</taxon>
        <taxon>Ascomycota</taxon>
        <taxon>Pezizomycotina</taxon>
        <taxon>Eurotiomycetes</taxon>
        <taxon>Eurotiomycetidae</taxon>
        <taxon>Eurotiales</taxon>
        <taxon>Aspergillaceae</taxon>
        <taxon>Penicillium</taxon>
    </lineage>
</organism>
<gene>
    <name evidence="8" type="ORF">N7452_006577</name>
</gene>
<comment type="subcellular location">
    <subcellularLocation>
        <location evidence="2">Endoplasmic reticulum</location>
    </subcellularLocation>
    <subcellularLocation>
        <location evidence="3">Membrane</location>
    </subcellularLocation>
    <subcellularLocation>
        <location evidence="1">Mitochondrion</location>
    </subcellularLocation>
</comment>
<dbReference type="InterPro" id="IPR052374">
    <property type="entry name" value="SERAC1"/>
</dbReference>
<dbReference type="EMBL" id="JAPZBQ010000003">
    <property type="protein sequence ID" value="KAJ5339849.1"/>
    <property type="molecule type" value="Genomic_DNA"/>
</dbReference>
<dbReference type="InterPro" id="IPR029058">
    <property type="entry name" value="AB_hydrolase_fold"/>
</dbReference>
<dbReference type="GO" id="GO:0017000">
    <property type="term" value="P:antibiotic biosynthetic process"/>
    <property type="evidence" value="ECO:0007669"/>
    <property type="project" value="UniProtKB-ARBA"/>
</dbReference>
<evidence type="ECO:0000256" key="6">
    <source>
        <dbReference type="ARBA" id="ARBA00023136"/>
    </source>
</evidence>
<evidence type="ECO:0008006" key="10">
    <source>
        <dbReference type="Google" id="ProtNLM"/>
    </source>
</evidence>
<comment type="caution">
    <text evidence="8">The sequence shown here is derived from an EMBL/GenBank/DDBJ whole genome shotgun (WGS) entry which is preliminary data.</text>
</comment>
<evidence type="ECO:0000256" key="2">
    <source>
        <dbReference type="ARBA" id="ARBA00004240"/>
    </source>
</evidence>
<evidence type="ECO:0000256" key="1">
    <source>
        <dbReference type="ARBA" id="ARBA00004173"/>
    </source>
</evidence>
<dbReference type="GO" id="GO:0072330">
    <property type="term" value="P:monocarboxylic acid biosynthetic process"/>
    <property type="evidence" value="ECO:0007669"/>
    <property type="project" value="UniProtKB-ARBA"/>
</dbReference>
<evidence type="ECO:0000256" key="4">
    <source>
        <dbReference type="ARBA" id="ARBA00022824"/>
    </source>
</evidence>
<dbReference type="Gene3D" id="3.40.50.1820">
    <property type="entry name" value="alpha/beta hydrolase"/>
    <property type="match status" value="1"/>
</dbReference>
<dbReference type="SUPFAM" id="SSF53474">
    <property type="entry name" value="alpha/beta-Hydrolases"/>
    <property type="match status" value="1"/>
</dbReference>
<feature type="region of interest" description="Disordered" evidence="7">
    <location>
        <begin position="1"/>
        <end position="26"/>
    </location>
</feature>
<dbReference type="Proteomes" id="UP001147695">
    <property type="component" value="Unassembled WGS sequence"/>
</dbReference>
<keyword evidence="6" id="KW-0472">Membrane</keyword>
<feature type="non-terminal residue" evidence="8">
    <location>
        <position position="351"/>
    </location>
</feature>
<keyword evidence="5" id="KW-0496">Mitochondrion</keyword>
<proteinExistence type="predicted"/>